<sequence>MNKIIFRQMYKNTYKVIFKELIETKKMIDFIKKSKFKCNDKGEPEFDGLDKEALKELFGLMWKDKLSDEKQKFVNLGANYINQSPIFQNKKQERKFLINKSKMLNQMNLLSNKPCLITEKIFNPKFINSNETFSLNCKNEINSIDLQNQPSTSSAKSNSVKI</sequence>
<reference evidence="2" key="1">
    <citation type="journal article" date="2024" name="FEMS Microbiol. Lett.">
        <title>Genomic insights into Spiroplasma endosymbionts that induce male-killing and protective phenotypes in the pea aphid.</title>
        <authorList>
            <person name="Arai H."/>
            <person name="Legeai F."/>
            <person name="Kageyama D."/>
            <person name="Sugio A."/>
            <person name="Simon J.C."/>
        </authorList>
    </citation>
    <scope>NUCLEOTIDE SEQUENCE [LARGE SCALE GENOMIC DNA]</scope>
    <source>
        <strain evidence="2">sAp269</strain>
        <plasmid evidence="2">pSAP_1</plasmid>
    </source>
</reference>
<evidence type="ECO:0000313" key="1">
    <source>
        <dbReference type="EMBL" id="BET39605.1"/>
    </source>
</evidence>
<dbReference type="EMBL" id="AP028956">
    <property type="protein sequence ID" value="BET39605.1"/>
    <property type="molecule type" value="Genomic_DNA"/>
</dbReference>
<evidence type="ECO:0000313" key="2">
    <source>
        <dbReference type="Proteomes" id="UP001473424"/>
    </source>
</evidence>
<geneLocation type="plasmid" evidence="1 2">
    <name>pSAP_1</name>
</geneLocation>
<dbReference type="Proteomes" id="UP001473424">
    <property type="component" value="Plasmid pSAP_1"/>
</dbReference>
<keyword evidence="1" id="KW-0614">Plasmid</keyword>
<keyword evidence="2" id="KW-1185">Reference proteome</keyword>
<gene>
    <name evidence="1" type="ORF">SAP269_21940</name>
</gene>
<organism evidence="1 2">
    <name type="scientific">Spiroplasma ixodetis</name>
    <dbReference type="NCBI Taxonomy" id="2141"/>
    <lineage>
        <taxon>Bacteria</taxon>
        <taxon>Bacillati</taxon>
        <taxon>Mycoplasmatota</taxon>
        <taxon>Mollicutes</taxon>
        <taxon>Entomoplasmatales</taxon>
        <taxon>Spiroplasmataceae</taxon>
        <taxon>Spiroplasma</taxon>
    </lineage>
</organism>
<protein>
    <submittedName>
        <fullName evidence="1">Uncharacterized protein</fullName>
    </submittedName>
</protein>
<proteinExistence type="predicted"/>
<dbReference type="RefSeq" id="WP_353307334.1">
    <property type="nucleotide sequence ID" value="NZ_AP028956.1"/>
</dbReference>
<accession>A0ABM8JQJ9</accession>
<name>A0ABM8JQJ9_9MOLU</name>